<reference evidence="2 3" key="1">
    <citation type="submission" date="2020-03" db="EMBL/GenBank/DDBJ databases">
        <title>Draft Genome Sequence of Cudoniella acicularis.</title>
        <authorList>
            <person name="Buettner E."/>
            <person name="Kellner H."/>
        </authorList>
    </citation>
    <scope>NUCLEOTIDE SEQUENCE [LARGE SCALE GENOMIC DNA]</scope>
    <source>
        <strain evidence="2 3">DSM 108380</strain>
    </source>
</reference>
<dbReference type="EMBL" id="JAAMPI010002052">
    <property type="protein sequence ID" value="KAF4619060.1"/>
    <property type="molecule type" value="Genomic_DNA"/>
</dbReference>
<gene>
    <name evidence="2" type="ORF">G7Y89_g14785</name>
</gene>
<evidence type="ECO:0000313" key="3">
    <source>
        <dbReference type="Proteomes" id="UP000566819"/>
    </source>
</evidence>
<sequence>METLPVELRRDIVQHLAPEDLKSIRLASKLWATLGEEYLISPTFSALPYRGDLDRLESISRNLKFCFRITSLNLNHGEVNEYHARHNTYFLQYMQEPDDRLEAQSSTWASYAELRELKDQYLPEFFDFDRLVKIFSGLSNLESLEVTLMTCPFQEETHPYLLKDIWGIPSTRLLPRVATTERFTILLTALASNISIISLKSVSHDRLPFEFFAQRLILIEQFSLVFRSLTSLKLTIDYSDMPNNLHYAKGFHNLFQCLSSPTSLRNLELAFLGRKKLDVSPLFSSFQEHGYAFPALQDLKLKGIATTEEELCYFLKRQKTLKRLQLGGSGLRARHQTANGGVHLSKGSFRAVFESVNKELSLESFMVQGDLIGLESGERWILDKVDAQENLKEYVTD</sequence>
<dbReference type="AlphaFoldDB" id="A0A8H4QYL5"/>
<accession>A0A8H4QYL5</accession>
<dbReference type="InterPro" id="IPR001810">
    <property type="entry name" value="F-box_dom"/>
</dbReference>
<evidence type="ECO:0000313" key="2">
    <source>
        <dbReference type="EMBL" id="KAF4619060.1"/>
    </source>
</evidence>
<feature type="domain" description="F-box" evidence="1">
    <location>
        <begin position="1"/>
        <end position="47"/>
    </location>
</feature>
<dbReference type="OrthoDB" id="5224238at2759"/>
<dbReference type="PROSITE" id="PS50181">
    <property type="entry name" value="FBOX"/>
    <property type="match status" value="1"/>
</dbReference>
<dbReference type="Proteomes" id="UP000566819">
    <property type="component" value="Unassembled WGS sequence"/>
</dbReference>
<proteinExistence type="predicted"/>
<protein>
    <recommendedName>
        <fullName evidence="1">F-box domain-containing protein</fullName>
    </recommendedName>
</protein>
<dbReference type="SUPFAM" id="SSF52047">
    <property type="entry name" value="RNI-like"/>
    <property type="match status" value="1"/>
</dbReference>
<organism evidence="2 3">
    <name type="scientific">Cudoniella acicularis</name>
    <dbReference type="NCBI Taxonomy" id="354080"/>
    <lineage>
        <taxon>Eukaryota</taxon>
        <taxon>Fungi</taxon>
        <taxon>Dikarya</taxon>
        <taxon>Ascomycota</taxon>
        <taxon>Pezizomycotina</taxon>
        <taxon>Leotiomycetes</taxon>
        <taxon>Helotiales</taxon>
        <taxon>Tricladiaceae</taxon>
        <taxon>Cudoniella</taxon>
    </lineage>
</organism>
<name>A0A8H4QYL5_9HELO</name>
<dbReference type="Gene3D" id="3.80.10.10">
    <property type="entry name" value="Ribonuclease Inhibitor"/>
    <property type="match status" value="1"/>
</dbReference>
<evidence type="ECO:0000259" key="1">
    <source>
        <dbReference type="PROSITE" id="PS50181"/>
    </source>
</evidence>
<comment type="caution">
    <text evidence="2">The sequence shown here is derived from an EMBL/GenBank/DDBJ whole genome shotgun (WGS) entry which is preliminary data.</text>
</comment>
<keyword evidence="3" id="KW-1185">Reference proteome</keyword>
<dbReference type="InterPro" id="IPR032675">
    <property type="entry name" value="LRR_dom_sf"/>
</dbReference>